<dbReference type="Proteomes" id="UP001362999">
    <property type="component" value="Unassembled WGS sequence"/>
</dbReference>
<keyword evidence="1" id="KW-1133">Transmembrane helix</keyword>
<keyword evidence="3" id="KW-1185">Reference proteome</keyword>
<comment type="caution">
    <text evidence="2">The sequence shown here is derived from an EMBL/GenBank/DDBJ whole genome shotgun (WGS) entry which is preliminary data.</text>
</comment>
<feature type="transmembrane region" description="Helical" evidence="1">
    <location>
        <begin position="67"/>
        <end position="92"/>
    </location>
</feature>
<evidence type="ECO:0000313" key="2">
    <source>
        <dbReference type="EMBL" id="KAK7018325.1"/>
    </source>
</evidence>
<reference evidence="2 3" key="1">
    <citation type="journal article" date="2024" name="J Genomics">
        <title>Draft genome sequencing and assembly of Favolaschia claudopus CIRM-BRFM 2984 isolated from oak limbs.</title>
        <authorList>
            <person name="Navarro D."/>
            <person name="Drula E."/>
            <person name="Chaduli D."/>
            <person name="Cazenave R."/>
            <person name="Ahrendt S."/>
            <person name="Wang J."/>
            <person name="Lipzen A."/>
            <person name="Daum C."/>
            <person name="Barry K."/>
            <person name="Grigoriev I.V."/>
            <person name="Favel A."/>
            <person name="Rosso M.N."/>
            <person name="Martin F."/>
        </authorList>
    </citation>
    <scope>NUCLEOTIDE SEQUENCE [LARGE SCALE GENOMIC DNA]</scope>
    <source>
        <strain evidence="2 3">CIRM-BRFM 2984</strain>
    </source>
</reference>
<proteinExistence type="predicted"/>
<evidence type="ECO:0000256" key="1">
    <source>
        <dbReference type="SAM" id="Phobius"/>
    </source>
</evidence>
<feature type="transmembrane region" description="Helical" evidence="1">
    <location>
        <begin position="38"/>
        <end position="61"/>
    </location>
</feature>
<dbReference type="AlphaFoldDB" id="A0AAW0AXK3"/>
<accession>A0AAW0AXK3</accession>
<organism evidence="2 3">
    <name type="scientific">Favolaschia claudopus</name>
    <dbReference type="NCBI Taxonomy" id="2862362"/>
    <lineage>
        <taxon>Eukaryota</taxon>
        <taxon>Fungi</taxon>
        <taxon>Dikarya</taxon>
        <taxon>Basidiomycota</taxon>
        <taxon>Agaricomycotina</taxon>
        <taxon>Agaricomycetes</taxon>
        <taxon>Agaricomycetidae</taxon>
        <taxon>Agaricales</taxon>
        <taxon>Marasmiineae</taxon>
        <taxon>Mycenaceae</taxon>
        <taxon>Favolaschia</taxon>
    </lineage>
</organism>
<keyword evidence="1" id="KW-0472">Membrane</keyword>
<dbReference type="EMBL" id="JAWWNJ010000046">
    <property type="protein sequence ID" value="KAK7018325.1"/>
    <property type="molecule type" value="Genomic_DNA"/>
</dbReference>
<feature type="transmembrane region" description="Helical" evidence="1">
    <location>
        <begin position="12"/>
        <end position="31"/>
    </location>
</feature>
<gene>
    <name evidence="2" type="ORF">R3P38DRAFT_1297569</name>
</gene>
<sequence>MTFAFLPFPYLHSYSLTTQFIILLALISLSYRYMVFRNLLLAVLGLYTIYKISFPLARWGYAAFKGIAMFGFYVHFFILGVGYIASGALAVWRFPDLLESFMDGLEGRDRQ</sequence>
<name>A0AAW0AXK3_9AGAR</name>
<evidence type="ECO:0000313" key="3">
    <source>
        <dbReference type="Proteomes" id="UP001362999"/>
    </source>
</evidence>
<keyword evidence="1" id="KW-0812">Transmembrane</keyword>
<protein>
    <submittedName>
        <fullName evidence="2">Uncharacterized protein</fullName>
    </submittedName>
</protein>